<gene>
    <name evidence="2" type="ORF">S03H2_16824</name>
</gene>
<dbReference type="EMBL" id="BARU01008622">
    <property type="protein sequence ID" value="GAH43505.1"/>
    <property type="molecule type" value="Genomic_DNA"/>
</dbReference>
<feature type="non-terminal residue" evidence="2">
    <location>
        <position position="129"/>
    </location>
</feature>
<comment type="caution">
    <text evidence="2">The sequence shown here is derived from an EMBL/GenBank/DDBJ whole genome shotgun (WGS) entry which is preliminary data.</text>
</comment>
<dbReference type="AlphaFoldDB" id="X1GFD6"/>
<proteinExistence type="predicted"/>
<evidence type="ECO:0000256" key="1">
    <source>
        <dbReference type="SAM" id="Phobius"/>
    </source>
</evidence>
<protein>
    <submittedName>
        <fullName evidence="2">Uncharacterized protein</fullName>
    </submittedName>
</protein>
<accession>X1GFD6</accession>
<sequence length="129" mass="14108">MNYQQLSEKLGIEASGVDLVEPAAAGPDILADCAGPVDFAIAYGAALAHSDKTQSVNFRDDFMPYQGKKVRLQKAMKFLSISVGVLMLALGMYVTSQLWLTNKDRRQIRNKSKLDYLAVMPGGEKELPA</sequence>
<keyword evidence="1" id="KW-0812">Transmembrane</keyword>
<name>X1GFD6_9ZZZZ</name>
<feature type="transmembrane region" description="Helical" evidence="1">
    <location>
        <begin position="78"/>
        <end position="100"/>
    </location>
</feature>
<organism evidence="2">
    <name type="scientific">marine sediment metagenome</name>
    <dbReference type="NCBI Taxonomy" id="412755"/>
    <lineage>
        <taxon>unclassified sequences</taxon>
        <taxon>metagenomes</taxon>
        <taxon>ecological metagenomes</taxon>
    </lineage>
</organism>
<keyword evidence="1" id="KW-1133">Transmembrane helix</keyword>
<reference evidence="2" key="1">
    <citation type="journal article" date="2014" name="Front. Microbiol.">
        <title>High frequency of phylogenetically diverse reductive dehalogenase-homologous genes in deep subseafloor sedimentary metagenomes.</title>
        <authorList>
            <person name="Kawai M."/>
            <person name="Futagami T."/>
            <person name="Toyoda A."/>
            <person name="Takaki Y."/>
            <person name="Nishi S."/>
            <person name="Hori S."/>
            <person name="Arai W."/>
            <person name="Tsubouchi T."/>
            <person name="Morono Y."/>
            <person name="Uchiyama I."/>
            <person name="Ito T."/>
            <person name="Fujiyama A."/>
            <person name="Inagaki F."/>
            <person name="Takami H."/>
        </authorList>
    </citation>
    <scope>NUCLEOTIDE SEQUENCE</scope>
    <source>
        <strain evidence="2">Expedition CK06-06</strain>
    </source>
</reference>
<evidence type="ECO:0000313" key="2">
    <source>
        <dbReference type="EMBL" id="GAH43505.1"/>
    </source>
</evidence>
<keyword evidence="1" id="KW-0472">Membrane</keyword>